<protein>
    <submittedName>
        <fullName evidence="1">Uncharacterized protein</fullName>
    </submittedName>
</protein>
<accession>A0AAV9JJG8</accession>
<evidence type="ECO:0000313" key="2">
    <source>
        <dbReference type="Proteomes" id="UP001324427"/>
    </source>
</evidence>
<organism evidence="1 2">
    <name type="scientific">Oleoguttula mirabilis</name>
    <dbReference type="NCBI Taxonomy" id="1507867"/>
    <lineage>
        <taxon>Eukaryota</taxon>
        <taxon>Fungi</taxon>
        <taxon>Dikarya</taxon>
        <taxon>Ascomycota</taxon>
        <taxon>Pezizomycotina</taxon>
        <taxon>Dothideomycetes</taxon>
        <taxon>Dothideomycetidae</taxon>
        <taxon>Mycosphaerellales</taxon>
        <taxon>Teratosphaeriaceae</taxon>
        <taxon>Oleoguttula</taxon>
    </lineage>
</organism>
<sequence>MTVPEFALCYEACSIAELRSFIRARTGEDLTDYDRDDSYADRTAQADEDASYLLFDLAEKKEPYVAALRRADRLATFRFFDLAPELRNHIYDELLLLKREYCWPSILATSRRAFEEGEGILYNDDVITVSMCDTSPDVTVGHQELSHSFVDIFYCDIGWPAHLLRMKRLRLACTLTRPKSFSFDSEQRFLRIPGTLMHQRYWRSSQINCILWHLHYFLLGACNVQELQIHLESTHEDTEDLQSILSPARLLAPVNSLTTGGLDCETAKSLQHAMSPVALGFPP</sequence>
<reference evidence="1 2" key="1">
    <citation type="submission" date="2021-11" db="EMBL/GenBank/DDBJ databases">
        <title>Black yeast isolated from Biological Soil Crust.</title>
        <authorList>
            <person name="Kurbessoian T."/>
        </authorList>
    </citation>
    <scope>NUCLEOTIDE SEQUENCE [LARGE SCALE GENOMIC DNA]</scope>
    <source>
        <strain evidence="1 2">CCFEE 5522</strain>
    </source>
</reference>
<proteinExistence type="predicted"/>
<name>A0AAV9JJG8_9PEZI</name>
<dbReference type="EMBL" id="JAVFHQ010000021">
    <property type="protein sequence ID" value="KAK4545054.1"/>
    <property type="molecule type" value="Genomic_DNA"/>
</dbReference>
<comment type="caution">
    <text evidence="1">The sequence shown here is derived from an EMBL/GenBank/DDBJ whole genome shotgun (WGS) entry which is preliminary data.</text>
</comment>
<dbReference type="Proteomes" id="UP001324427">
    <property type="component" value="Unassembled WGS sequence"/>
</dbReference>
<keyword evidence="2" id="KW-1185">Reference proteome</keyword>
<evidence type="ECO:0000313" key="1">
    <source>
        <dbReference type="EMBL" id="KAK4545054.1"/>
    </source>
</evidence>
<gene>
    <name evidence="1" type="ORF">LTR36_003605</name>
</gene>
<dbReference type="AlphaFoldDB" id="A0AAV9JJG8"/>